<name>A0A368L985_9BURK</name>
<reference evidence="3 4" key="1">
    <citation type="journal article" date="2018" name="Int. J. Syst. Evol. Microbiol.">
        <title>Parvibium lacunae gen. nov., sp. nov., a new member of the family Alcaligenaceae isolated from a freshwater pond.</title>
        <authorList>
            <person name="Chen W.M."/>
            <person name="Xie P.B."/>
            <person name="Hsu M.Y."/>
            <person name="Sheu S.Y."/>
        </authorList>
    </citation>
    <scope>NUCLEOTIDE SEQUENCE [LARGE SCALE GENOMIC DNA]</scope>
    <source>
        <strain evidence="3 4">KMB9</strain>
    </source>
</reference>
<dbReference type="PANTHER" id="PTHR43693:SF1">
    <property type="entry name" value="PROTEIN PHOSPHATASE CHEZ"/>
    <property type="match status" value="1"/>
</dbReference>
<dbReference type="PANTHER" id="PTHR43693">
    <property type="entry name" value="PROTEIN PHOSPHATASE CHEZ"/>
    <property type="match status" value="1"/>
</dbReference>
<dbReference type="InterPro" id="IPR028976">
    <property type="entry name" value="CheC-like_sf"/>
</dbReference>
<dbReference type="GO" id="GO:0016787">
    <property type="term" value="F:hydrolase activity"/>
    <property type="evidence" value="ECO:0007669"/>
    <property type="project" value="UniProtKB-KW"/>
</dbReference>
<sequence>MLPTPPFFRWANHMMQLTELQQDALAETFNISLGEAAAALSTLVNEEVLLSIPVVELIPAAELAERLDPRFTQSDRVCGVHQEFTMPDQANFRTDTLLLFGERGGMEVVRLMLGHAAPIGQITELEQEALSEVGNIIINACTSAIANLFRKEMIGSLPTIAIANNGEAILPKHDPQDTILVSKINLEIKAREVNGYVVYMMDLASLGTFVKNATQAFGLPDGA</sequence>
<organism evidence="3 4">
    <name type="scientific">Parvibium lacunae</name>
    <dbReference type="NCBI Taxonomy" id="1888893"/>
    <lineage>
        <taxon>Bacteria</taxon>
        <taxon>Pseudomonadati</taxon>
        <taxon>Pseudomonadota</taxon>
        <taxon>Betaproteobacteria</taxon>
        <taxon>Burkholderiales</taxon>
        <taxon>Alcaligenaceae</taxon>
        <taxon>Parvibium</taxon>
    </lineage>
</organism>
<dbReference type="InterPro" id="IPR050992">
    <property type="entry name" value="CheZ_family_phosphatases"/>
</dbReference>
<comment type="caution">
    <text evidence="3">The sequence shown here is derived from an EMBL/GenBank/DDBJ whole genome shotgun (WGS) entry which is preliminary data.</text>
</comment>
<gene>
    <name evidence="3" type="ORF">DU000_03595</name>
</gene>
<accession>A0A368L985</accession>
<dbReference type="Proteomes" id="UP000252357">
    <property type="component" value="Unassembled WGS sequence"/>
</dbReference>
<proteinExistence type="predicted"/>
<dbReference type="AlphaFoldDB" id="A0A368L985"/>
<evidence type="ECO:0000256" key="1">
    <source>
        <dbReference type="ARBA" id="ARBA00022500"/>
    </source>
</evidence>
<dbReference type="Gene3D" id="3.40.1550.10">
    <property type="entry name" value="CheC-like"/>
    <property type="match status" value="1"/>
</dbReference>
<evidence type="ECO:0000313" key="3">
    <source>
        <dbReference type="EMBL" id="RCS59799.1"/>
    </source>
</evidence>
<protein>
    <submittedName>
        <fullName evidence="3">Chemotaxis protein CheC</fullName>
    </submittedName>
</protein>
<dbReference type="SUPFAM" id="SSF103039">
    <property type="entry name" value="CheC-like"/>
    <property type="match status" value="1"/>
</dbReference>
<dbReference type="EMBL" id="QPGB01000001">
    <property type="protein sequence ID" value="RCS59799.1"/>
    <property type="molecule type" value="Genomic_DNA"/>
</dbReference>
<keyword evidence="2" id="KW-0378">Hydrolase</keyword>
<dbReference type="GO" id="GO:0006935">
    <property type="term" value="P:chemotaxis"/>
    <property type="evidence" value="ECO:0007669"/>
    <property type="project" value="UniProtKB-KW"/>
</dbReference>
<keyword evidence="4" id="KW-1185">Reference proteome</keyword>
<evidence type="ECO:0000313" key="4">
    <source>
        <dbReference type="Proteomes" id="UP000252357"/>
    </source>
</evidence>
<keyword evidence="1" id="KW-0145">Chemotaxis</keyword>
<dbReference type="CDD" id="cd17910">
    <property type="entry name" value="CheC_ClassII"/>
    <property type="match status" value="1"/>
</dbReference>
<evidence type="ECO:0000256" key="2">
    <source>
        <dbReference type="ARBA" id="ARBA00022801"/>
    </source>
</evidence>